<evidence type="ECO:0000313" key="1">
    <source>
        <dbReference type="EMBL" id="MCL9685663.1"/>
    </source>
</evidence>
<keyword evidence="2" id="KW-1185">Reference proteome</keyword>
<dbReference type="AlphaFoldDB" id="A0A9X2D395"/>
<protein>
    <submittedName>
        <fullName evidence="1">Uncharacterized protein</fullName>
    </submittedName>
</protein>
<sequence>MLTQREDWKRANPFIALKTNEGFAIEALLSANLIMPSIALALDLFQNPRRLKATLRF</sequence>
<accession>A0A9X2D395</accession>
<name>A0A9X2D395_9GAMM</name>
<comment type="caution">
    <text evidence="1">The sequence shown here is derived from an EMBL/GenBank/DDBJ whole genome shotgun (WGS) entry which is preliminary data.</text>
</comment>
<dbReference type="EMBL" id="JAJKBJ010000033">
    <property type="protein sequence ID" value="MCL9685663.1"/>
    <property type="molecule type" value="Genomic_DNA"/>
</dbReference>
<proteinExistence type="predicted"/>
<gene>
    <name evidence="1" type="ORF">LOX96_16300</name>
</gene>
<dbReference type="Proteomes" id="UP001139721">
    <property type="component" value="Unassembled WGS sequence"/>
</dbReference>
<organism evidence="1 2">
    <name type="scientific">Legionella maioricensis</name>
    <dbReference type="NCBI Taxonomy" id="2896528"/>
    <lineage>
        <taxon>Bacteria</taxon>
        <taxon>Pseudomonadati</taxon>
        <taxon>Pseudomonadota</taxon>
        <taxon>Gammaproteobacteria</taxon>
        <taxon>Legionellales</taxon>
        <taxon>Legionellaceae</taxon>
        <taxon>Legionella</taxon>
    </lineage>
</organism>
<evidence type="ECO:0000313" key="2">
    <source>
        <dbReference type="Proteomes" id="UP001139721"/>
    </source>
</evidence>
<dbReference type="RefSeq" id="WP_250424540.1">
    <property type="nucleotide sequence ID" value="NZ_JAJKBJ010000033.1"/>
</dbReference>
<reference evidence="1" key="1">
    <citation type="submission" date="2021-11" db="EMBL/GenBank/DDBJ databases">
        <title>Legionella maioricencis sp. nov., a new species isolated from hot water samples in Mallorca.</title>
        <authorList>
            <person name="Crespi S."/>
            <person name="Drasar V."/>
            <person name="Salva-Serra F."/>
            <person name="Jaen-Luchoro D."/>
            <person name="Pineiro-Iglesias B."/>
            <person name="Aliaga F."/>
            <person name="Fernandez-Juarez V."/>
            <person name="Coll G."/>
            <person name="Moore E.R.B."/>
            <person name="Bennasar-Figueras A."/>
        </authorList>
    </citation>
    <scope>NUCLEOTIDE SEQUENCE</scope>
    <source>
        <strain evidence="1">HCPI-6</strain>
    </source>
</reference>